<organism evidence="3">
    <name type="scientific">Candidatus Kentrum sp. FW</name>
    <dbReference type="NCBI Taxonomy" id="2126338"/>
    <lineage>
        <taxon>Bacteria</taxon>
        <taxon>Pseudomonadati</taxon>
        <taxon>Pseudomonadota</taxon>
        <taxon>Gammaproteobacteria</taxon>
        <taxon>Candidatus Kentrum</taxon>
    </lineage>
</organism>
<feature type="chain" id="PRO_5036113369" description="Tll0287-like domain-containing protein" evidence="1">
    <location>
        <begin position="18"/>
        <end position="192"/>
    </location>
</feature>
<keyword evidence="1" id="KW-0732">Signal</keyword>
<protein>
    <recommendedName>
        <fullName evidence="2">Tll0287-like domain-containing protein</fullName>
    </recommendedName>
</protein>
<dbReference type="InterPro" id="IPR021796">
    <property type="entry name" value="Tll0287-like_dom"/>
</dbReference>
<dbReference type="EMBL" id="CAADEW010000074">
    <property type="protein sequence ID" value="VFJ57772.1"/>
    <property type="molecule type" value="Genomic_DNA"/>
</dbReference>
<dbReference type="AlphaFoldDB" id="A0A450SUU4"/>
<feature type="signal peptide" evidence="1">
    <location>
        <begin position="1"/>
        <end position="17"/>
    </location>
</feature>
<proteinExistence type="predicted"/>
<evidence type="ECO:0000256" key="1">
    <source>
        <dbReference type="SAM" id="SignalP"/>
    </source>
</evidence>
<evidence type="ECO:0000313" key="4">
    <source>
        <dbReference type="EMBL" id="VFJ67357.1"/>
    </source>
</evidence>
<gene>
    <name evidence="3" type="ORF">BECKFW1821A_GA0114235_107413</name>
    <name evidence="4" type="ORF">BECKFW1821B_GA0114236_11299</name>
</gene>
<dbReference type="Pfam" id="PF11845">
    <property type="entry name" value="Tll0287-like"/>
    <property type="match status" value="1"/>
</dbReference>
<sequence>MKKISLLLLLSVIGCTATPVDNIEERISANRQVVKDLFAALKGELEKALAAGDPAAAIPVCNTKVPEIGKTFKEKYPDWTIGRTSLKTRNPKNAPDEWEKDVLQRFEARKAAGEDPKTMEHSVFVEKDGVPMFRYMKAIPTADACLLCHGKVLLPEVAAKLDELYPEDKARGFDLGDIRGAFSFMQPVSSRN</sequence>
<reference evidence="3" key="1">
    <citation type="submission" date="2019-02" db="EMBL/GenBank/DDBJ databases">
        <authorList>
            <person name="Gruber-Vodicka R. H."/>
            <person name="Seah K. B. B."/>
        </authorList>
    </citation>
    <scope>NUCLEOTIDE SEQUENCE</scope>
    <source>
        <strain evidence="4">BECK_BZ106</strain>
        <strain evidence="3">BECK_BZ15</strain>
    </source>
</reference>
<dbReference type="PROSITE" id="PS51257">
    <property type="entry name" value="PROKAR_LIPOPROTEIN"/>
    <property type="match status" value="1"/>
</dbReference>
<evidence type="ECO:0000259" key="2">
    <source>
        <dbReference type="Pfam" id="PF11845"/>
    </source>
</evidence>
<evidence type="ECO:0000313" key="3">
    <source>
        <dbReference type="EMBL" id="VFJ57772.1"/>
    </source>
</evidence>
<feature type="domain" description="Tll0287-like" evidence="2">
    <location>
        <begin position="24"/>
        <end position="187"/>
    </location>
</feature>
<dbReference type="EMBL" id="CAADFD010000129">
    <property type="protein sequence ID" value="VFJ67357.1"/>
    <property type="molecule type" value="Genomic_DNA"/>
</dbReference>
<name>A0A450SUU4_9GAMM</name>
<accession>A0A450SUU4</accession>